<keyword evidence="1" id="KW-0969">Cilium</keyword>
<reference evidence="1 2" key="1">
    <citation type="submission" date="2018-10" db="EMBL/GenBank/DDBJ databases">
        <authorList>
            <person name="Zhang X."/>
        </authorList>
    </citation>
    <scope>NUCLEOTIDE SEQUENCE [LARGE SCALE GENOMIC DNA]</scope>
    <source>
        <strain evidence="1 2">SK-G1</strain>
    </source>
</reference>
<accession>A0A3G2R358</accession>
<organism evidence="1 2">
    <name type="scientific">Biomaibacter acetigenes</name>
    <dbReference type="NCBI Taxonomy" id="2316383"/>
    <lineage>
        <taxon>Bacteria</taxon>
        <taxon>Bacillati</taxon>
        <taxon>Bacillota</taxon>
        <taxon>Clostridia</taxon>
        <taxon>Thermosediminibacterales</taxon>
        <taxon>Tepidanaerobacteraceae</taxon>
        <taxon>Biomaibacter</taxon>
    </lineage>
</organism>
<proteinExistence type="predicted"/>
<dbReference type="PANTHER" id="PTHR37166:SF1">
    <property type="entry name" value="PROTEIN FLAG"/>
    <property type="match status" value="1"/>
</dbReference>
<evidence type="ECO:0000313" key="1">
    <source>
        <dbReference type="EMBL" id="AYO29934.1"/>
    </source>
</evidence>
<dbReference type="PANTHER" id="PTHR37166">
    <property type="entry name" value="PROTEIN FLAG"/>
    <property type="match status" value="1"/>
</dbReference>
<dbReference type="InterPro" id="IPR005186">
    <property type="entry name" value="FlaG"/>
</dbReference>
<dbReference type="Pfam" id="PF03646">
    <property type="entry name" value="FlaG"/>
    <property type="match status" value="1"/>
</dbReference>
<evidence type="ECO:0000313" key="2">
    <source>
        <dbReference type="Proteomes" id="UP000280960"/>
    </source>
</evidence>
<dbReference type="RefSeq" id="WP_122014237.1">
    <property type="nucleotide sequence ID" value="NZ_CP033169.1"/>
</dbReference>
<dbReference type="Gene3D" id="3.30.160.170">
    <property type="entry name" value="FlaG-like"/>
    <property type="match status" value="1"/>
</dbReference>
<dbReference type="SUPFAM" id="SSF160214">
    <property type="entry name" value="FlaG-like"/>
    <property type="match status" value="1"/>
</dbReference>
<keyword evidence="1" id="KW-0282">Flagellum</keyword>
<name>A0A3G2R358_9FIRM</name>
<keyword evidence="1" id="KW-0966">Cell projection</keyword>
<dbReference type="EMBL" id="CP033169">
    <property type="protein sequence ID" value="AYO29934.1"/>
    <property type="molecule type" value="Genomic_DNA"/>
</dbReference>
<gene>
    <name evidence="1" type="ORF">D2962_04330</name>
</gene>
<dbReference type="KEGG" id="bacg:D2962_04330"/>
<sequence>MWGDKVRVEGIANSGGYMPMADSMAKETAASSEVEVTNTKESNGGSIDFKKVIGKKDFDTIVQGLKNIAKELKETRFEFSIHKATKRVIVKIFDKNTDKLITEIPPEKILDLIASIWEQAGFIVDKKV</sequence>
<dbReference type="AlphaFoldDB" id="A0A3G2R358"/>
<dbReference type="InterPro" id="IPR035924">
    <property type="entry name" value="FlaG-like_sf"/>
</dbReference>
<dbReference type="Proteomes" id="UP000280960">
    <property type="component" value="Chromosome"/>
</dbReference>
<protein>
    <submittedName>
        <fullName evidence="1">Flagellar protein FlaG</fullName>
    </submittedName>
</protein>
<keyword evidence="2" id="KW-1185">Reference proteome</keyword>